<evidence type="ECO:0000313" key="2">
    <source>
        <dbReference type="Proteomes" id="UP001168435"/>
    </source>
</evidence>
<reference evidence="1" key="2">
    <citation type="submission" date="2024-05" db="EMBL/GenBank/DDBJ databases">
        <title>Identification and characterization of horizontal gene transfer across gut microbiota members of farm animals based on homology search.</title>
        <authorList>
            <person name="Schwarzerova J."/>
            <person name="Nykrynova M."/>
            <person name="Jureckova K."/>
            <person name="Cejkova D."/>
            <person name="Rychlik I."/>
        </authorList>
    </citation>
    <scope>NUCLEOTIDE SEQUENCE</scope>
    <source>
        <strain evidence="1">176_SSukc20</strain>
    </source>
</reference>
<dbReference type="CDD" id="cd01659">
    <property type="entry name" value="TRX_superfamily"/>
    <property type="match status" value="1"/>
</dbReference>
<name>A0ABT7XE24_9ACTN</name>
<comment type="caution">
    <text evidence="1">The sequence shown here is derived from an EMBL/GenBank/DDBJ whole genome shotgun (WGS) entry which is preliminary data.</text>
</comment>
<dbReference type="RefSeq" id="WP_289821143.1">
    <property type="nucleotide sequence ID" value="NZ_JAUEIM010000032.1"/>
</dbReference>
<accession>A0ABT7XE24</accession>
<dbReference type="Proteomes" id="UP001168435">
    <property type="component" value="Unassembled WGS sequence"/>
</dbReference>
<evidence type="ECO:0008006" key="3">
    <source>
        <dbReference type="Google" id="ProtNLM"/>
    </source>
</evidence>
<dbReference type="EMBL" id="JAUEIQ010000004">
    <property type="protein sequence ID" value="MDN0063649.1"/>
    <property type="molecule type" value="Genomic_DNA"/>
</dbReference>
<keyword evidence="2" id="KW-1185">Reference proteome</keyword>
<dbReference type="InterPro" id="IPR036249">
    <property type="entry name" value="Thioredoxin-like_sf"/>
</dbReference>
<dbReference type="Pfam" id="PF20207">
    <property type="entry name" value="DUF6568"/>
    <property type="match status" value="1"/>
</dbReference>
<protein>
    <recommendedName>
        <fullName evidence="3">Thioredoxin</fullName>
    </recommendedName>
</protein>
<dbReference type="Gene3D" id="3.40.30.10">
    <property type="entry name" value="Glutaredoxin"/>
    <property type="match status" value="1"/>
</dbReference>
<reference evidence="1" key="1">
    <citation type="submission" date="2023-06" db="EMBL/GenBank/DDBJ databases">
        <authorList>
            <person name="Zeman M."/>
            <person name="Kubasova T."/>
            <person name="Jahodarova E."/>
            <person name="Nykrynova M."/>
            <person name="Rychlik I."/>
        </authorList>
    </citation>
    <scope>NUCLEOTIDE SEQUENCE</scope>
    <source>
        <strain evidence="1">176_SSukc20</strain>
    </source>
</reference>
<dbReference type="SUPFAM" id="SSF52833">
    <property type="entry name" value="Thioredoxin-like"/>
    <property type="match status" value="1"/>
</dbReference>
<organism evidence="1 2">
    <name type="scientific">Collinsella ihumii</name>
    <dbReference type="NCBI Taxonomy" id="1720204"/>
    <lineage>
        <taxon>Bacteria</taxon>
        <taxon>Bacillati</taxon>
        <taxon>Actinomycetota</taxon>
        <taxon>Coriobacteriia</taxon>
        <taxon>Coriobacteriales</taxon>
        <taxon>Coriobacteriaceae</taxon>
        <taxon>Collinsella</taxon>
    </lineage>
</organism>
<gene>
    <name evidence="1" type="ORF">QVN30_04930</name>
</gene>
<sequence>MAEHENVQPIAAVCSIDGTCSVPAPASDEERVERESEIYREIVRGFHAVDVPAIEAMIAERRDFYLYVGRVTCRWCRRLIPVMAPVFAKRAIDVFYLDSTDSKTDEGLSAFRTRYGVTWVPTVLHFDAAGSVRGLEVDLDVDDDTLREAIERELA</sequence>
<proteinExistence type="predicted"/>
<dbReference type="InterPro" id="IPR046698">
    <property type="entry name" value="PedC-like"/>
</dbReference>
<evidence type="ECO:0000313" key="1">
    <source>
        <dbReference type="EMBL" id="MDN0063649.1"/>
    </source>
</evidence>